<dbReference type="EMBL" id="CP130144">
    <property type="protein sequence ID" value="WNZ44071.1"/>
    <property type="molecule type" value="Genomic_DNA"/>
</dbReference>
<feature type="domain" description="Transposase IS4-like" evidence="1">
    <location>
        <begin position="6"/>
        <end position="127"/>
    </location>
</feature>
<organism evidence="2">
    <name type="scientific">Leptolyngbya boryana CZ1</name>
    <dbReference type="NCBI Taxonomy" id="3060204"/>
    <lineage>
        <taxon>Bacteria</taxon>
        <taxon>Bacillati</taxon>
        <taxon>Cyanobacteriota</taxon>
        <taxon>Cyanophyceae</taxon>
        <taxon>Leptolyngbyales</taxon>
        <taxon>Leptolyngbyaceae</taxon>
        <taxon>Leptolyngbya group</taxon>
        <taxon>Leptolyngbya</taxon>
    </lineage>
</organism>
<evidence type="ECO:0000313" key="2">
    <source>
        <dbReference type="EMBL" id="WNZ44071.1"/>
    </source>
</evidence>
<dbReference type="InterPro" id="IPR053172">
    <property type="entry name" value="Tn903_transposase"/>
</dbReference>
<dbReference type="Pfam" id="PF01609">
    <property type="entry name" value="DDE_Tnp_1"/>
    <property type="match status" value="1"/>
</dbReference>
<dbReference type="GO" id="GO:0003677">
    <property type="term" value="F:DNA binding"/>
    <property type="evidence" value="ECO:0007669"/>
    <property type="project" value="InterPro"/>
</dbReference>
<dbReference type="PANTHER" id="PTHR34631:SF3">
    <property type="entry name" value="ISSOD12 TRANSPOSASE TNPA_ISSOD12"/>
    <property type="match status" value="1"/>
</dbReference>
<protein>
    <submittedName>
        <fullName evidence="2">Transposase</fullName>
    </submittedName>
</protein>
<dbReference type="AlphaFoldDB" id="A0AA96WQ60"/>
<proteinExistence type="predicted"/>
<dbReference type="PANTHER" id="PTHR34631">
    <property type="match status" value="1"/>
</dbReference>
<gene>
    <name evidence="2" type="ORF">Q2T42_19765</name>
</gene>
<accession>A0AA96WQ60</accession>
<dbReference type="GO" id="GO:0006313">
    <property type="term" value="P:DNA transposition"/>
    <property type="evidence" value="ECO:0007669"/>
    <property type="project" value="InterPro"/>
</dbReference>
<sequence>MFNYLLPELLDQIENDIDQVSGDGAYDQKQCYDAIRERKAKAAIPPRRGAKIWQHGNTKAERHNRDENLRRVRKVGRKAWKQESHYHRRSIAETTMFRFKAILGSSVRSRKVDNQAVELFIKCAALNRMIQIAKPDSYQIEA</sequence>
<reference evidence="2" key="1">
    <citation type="journal article" date="2023" name="Plants (Basel)">
        <title>Genomic Analysis of Leptolyngbya boryana CZ1 Reveals Efficient Carbon Fixation Modules.</title>
        <authorList>
            <person name="Bai X."/>
            <person name="Wang H."/>
            <person name="Cheng W."/>
            <person name="Wang J."/>
            <person name="Ma M."/>
            <person name="Hu H."/>
            <person name="Song Z."/>
            <person name="Ma H."/>
            <person name="Fan Y."/>
            <person name="Du C."/>
            <person name="Xu J."/>
        </authorList>
    </citation>
    <scope>NUCLEOTIDE SEQUENCE</scope>
    <source>
        <strain evidence="2">CZ1</strain>
    </source>
</reference>
<evidence type="ECO:0000259" key="1">
    <source>
        <dbReference type="Pfam" id="PF01609"/>
    </source>
</evidence>
<dbReference type="GO" id="GO:0004803">
    <property type="term" value="F:transposase activity"/>
    <property type="evidence" value="ECO:0007669"/>
    <property type="project" value="InterPro"/>
</dbReference>
<reference evidence="2" key="2">
    <citation type="submission" date="2023-07" db="EMBL/GenBank/DDBJ databases">
        <authorList>
            <person name="Bai X.-H."/>
            <person name="Wang H.-H."/>
            <person name="Wang J."/>
            <person name="Ma M.-Y."/>
            <person name="Hu H.-H."/>
            <person name="Song Z.-L."/>
            <person name="Ma H.-G."/>
            <person name="Fan Y."/>
            <person name="Du C.-Y."/>
            <person name="Xu J.-C."/>
        </authorList>
    </citation>
    <scope>NUCLEOTIDE SEQUENCE</scope>
    <source>
        <strain evidence="2">CZ1</strain>
    </source>
</reference>
<dbReference type="InterPro" id="IPR002559">
    <property type="entry name" value="Transposase_11"/>
</dbReference>
<name>A0AA96WQ60_LEPBY</name>